<organism evidence="1 2">
    <name type="scientific">Trametes sanguinea</name>
    <dbReference type="NCBI Taxonomy" id="158606"/>
    <lineage>
        <taxon>Eukaryota</taxon>
        <taxon>Fungi</taxon>
        <taxon>Dikarya</taxon>
        <taxon>Basidiomycota</taxon>
        <taxon>Agaricomycotina</taxon>
        <taxon>Agaricomycetes</taxon>
        <taxon>Polyporales</taxon>
        <taxon>Polyporaceae</taxon>
        <taxon>Trametes</taxon>
    </lineage>
</organism>
<evidence type="ECO:0000313" key="1">
    <source>
        <dbReference type="EMBL" id="KAJ2965496.1"/>
    </source>
</evidence>
<name>A0ACC1MGN2_9APHY</name>
<proteinExistence type="predicted"/>
<dbReference type="Proteomes" id="UP001144978">
    <property type="component" value="Unassembled WGS sequence"/>
</dbReference>
<reference evidence="1" key="1">
    <citation type="submission" date="2022-08" db="EMBL/GenBank/DDBJ databases">
        <title>Genome Sequence of Pycnoporus sanguineus.</title>
        <authorList>
            <person name="Buettner E."/>
        </authorList>
    </citation>
    <scope>NUCLEOTIDE SEQUENCE</scope>
    <source>
        <strain evidence="1">CG-C14</strain>
    </source>
</reference>
<gene>
    <name evidence="1" type="ORF">NUW54_g14100</name>
</gene>
<protein>
    <submittedName>
        <fullName evidence="1">Uncharacterized protein</fullName>
    </submittedName>
</protein>
<dbReference type="EMBL" id="JANSHE010006993">
    <property type="protein sequence ID" value="KAJ2965496.1"/>
    <property type="molecule type" value="Genomic_DNA"/>
</dbReference>
<comment type="caution">
    <text evidence="1">The sequence shown here is derived from an EMBL/GenBank/DDBJ whole genome shotgun (WGS) entry which is preliminary data.</text>
</comment>
<sequence length="117" mass="12945">MTSLKDINCATNDLPLFFLHLFSTSPDAALLPLRSEAPEWRLPVLSVDILAPGSIELLNAGQHLALPDLSEIVQVVDSIHFTFRCYSETPAYAVLVAALRALQERWPQHVIIDPLVS</sequence>
<evidence type="ECO:0000313" key="2">
    <source>
        <dbReference type="Proteomes" id="UP001144978"/>
    </source>
</evidence>
<keyword evidence="2" id="KW-1185">Reference proteome</keyword>
<accession>A0ACC1MGN2</accession>